<evidence type="ECO:0000313" key="2">
    <source>
        <dbReference type="Proteomes" id="UP000030753"/>
    </source>
</evidence>
<accession>W9HVM1</accession>
<name>W9HVM1_FUSOX</name>
<sequence length="55" mass="6405">MVPESKTASTQPDALSYQRHLHDIFTTSSRHLHDIFTTSSRHLHHISTTPFIQEY</sequence>
<reference evidence="1 2" key="1">
    <citation type="submission" date="2011-06" db="EMBL/GenBank/DDBJ databases">
        <title>The Genome Sequence of Fusarium oxysporum FOSC 3-a.</title>
        <authorList>
            <consortium name="The Broad Institute Genome Sequencing Platform"/>
            <person name="Ma L.-J."/>
            <person name="Gale L.R."/>
            <person name="Schwartz D.C."/>
            <person name="Zhou S."/>
            <person name="Corby-Kistler H."/>
            <person name="Young S.K."/>
            <person name="Zeng Q."/>
            <person name="Gargeya S."/>
            <person name="Fitzgerald M."/>
            <person name="Haas B."/>
            <person name="Abouelleil A."/>
            <person name="Alvarado L."/>
            <person name="Arachchi H.M."/>
            <person name="Berlin A."/>
            <person name="Brown A."/>
            <person name="Chapman S.B."/>
            <person name="Chen Z."/>
            <person name="Dunbar C."/>
            <person name="Freedman E."/>
            <person name="Gearin G."/>
            <person name="Gellesch M."/>
            <person name="Goldberg J."/>
            <person name="Griggs A."/>
            <person name="Gujja S."/>
            <person name="Heiman D."/>
            <person name="Howarth C."/>
            <person name="Larson L."/>
            <person name="Lui A."/>
            <person name="MacDonald P.J.P."/>
            <person name="Mehta T."/>
            <person name="Montmayeur A."/>
            <person name="Murphy C."/>
            <person name="Neiman D."/>
            <person name="Pearson M."/>
            <person name="Priest M."/>
            <person name="Roberts A."/>
            <person name="Saif S."/>
            <person name="Shea T."/>
            <person name="Shenoy N."/>
            <person name="Sisk P."/>
            <person name="Stolte C."/>
            <person name="Sykes S."/>
            <person name="Wortman J."/>
            <person name="Nusbaum C."/>
            <person name="Birren B."/>
        </authorList>
    </citation>
    <scope>NUCLEOTIDE SEQUENCE [LARGE SCALE GENOMIC DNA]</scope>
    <source>
        <strain evidence="2">FOSC 3-a</strain>
    </source>
</reference>
<gene>
    <name evidence="1" type="ORF">FOYG_12225</name>
</gene>
<dbReference type="AlphaFoldDB" id="W9HVM1"/>
<organism evidence="1 2">
    <name type="scientific">Fusarium oxysporum NRRL 32931</name>
    <dbReference type="NCBI Taxonomy" id="660029"/>
    <lineage>
        <taxon>Eukaryota</taxon>
        <taxon>Fungi</taxon>
        <taxon>Dikarya</taxon>
        <taxon>Ascomycota</taxon>
        <taxon>Pezizomycotina</taxon>
        <taxon>Sordariomycetes</taxon>
        <taxon>Hypocreomycetidae</taxon>
        <taxon>Hypocreales</taxon>
        <taxon>Nectriaceae</taxon>
        <taxon>Fusarium</taxon>
        <taxon>Fusarium oxysporum species complex</taxon>
    </lineage>
</organism>
<protein>
    <submittedName>
        <fullName evidence="1">Uncharacterized protein</fullName>
    </submittedName>
</protein>
<dbReference type="EMBL" id="JH717846">
    <property type="protein sequence ID" value="EWY84854.1"/>
    <property type="molecule type" value="Genomic_DNA"/>
</dbReference>
<proteinExistence type="predicted"/>
<evidence type="ECO:0000313" key="1">
    <source>
        <dbReference type="EMBL" id="EWY84854.1"/>
    </source>
</evidence>
<dbReference type="Proteomes" id="UP000030753">
    <property type="component" value="Unassembled WGS sequence"/>
</dbReference>
<dbReference type="HOGENOM" id="CLU_3032380_0_0_1"/>